<reference evidence="2" key="1">
    <citation type="submission" date="2016-06" db="EMBL/GenBank/DDBJ databases">
        <title>Parallel loss of symbiosis genes in relatives of nitrogen-fixing non-legume Parasponia.</title>
        <authorList>
            <person name="Van Velzen R."/>
            <person name="Holmer R."/>
            <person name="Bu F."/>
            <person name="Rutten L."/>
            <person name="Van Zeijl A."/>
            <person name="Liu W."/>
            <person name="Santuari L."/>
            <person name="Cao Q."/>
            <person name="Sharma T."/>
            <person name="Shen D."/>
            <person name="Roswanjaya Y."/>
            <person name="Wardhani T."/>
            <person name="Kalhor M.S."/>
            <person name="Jansen J."/>
            <person name="Van den Hoogen J."/>
            <person name="Gungor B."/>
            <person name="Hartog M."/>
            <person name="Hontelez J."/>
            <person name="Verver J."/>
            <person name="Yang W.-C."/>
            <person name="Schijlen E."/>
            <person name="Repin R."/>
            <person name="Schilthuizen M."/>
            <person name="Schranz E."/>
            <person name="Heidstra R."/>
            <person name="Miyata K."/>
            <person name="Fedorova E."/>
            <person name="Kohlen W."/>
            <person name="Bisseling T."/>
            <person name="Smit S."/>
            <person name="Geurts R."/>
        </authorList>
    </citation>
    <scope>NUCLEOTIDE SEQUENCE [LARGE SCALE GENOMIC DNA]</scope>
    <source>
        <strain evidence="2">cv. RG33-2</strain>
    </source>
</reference>
<dbReference type="AlphaFoldDB" id="A0A2P5EEX3"/>
<dbReference type="OrthoDB" id="1435641at2759"/>
<organism evidence="1 2">
    <name type="scientific">Trema orientale</name>
    <name type="common">Charcoal tree</name>
    <name type="synonym">Celtis orientalis</name>
    <dbReference type="NCBI Taxonomy" id="63057"/>
    <lineage>
        <taxon>Eukaryota</taxon>
        <taxon>Viridiplantae</taxon>
        <taxon>Streptophyta</taxon>
        <taxon>Embryophyta</taxon>
        <taxon>Tracheophyta</taxon>
        <taxon>Spermatophyta</taxon>
        <taxon>Magnoliopsida</taxon>
        <taxon>eudicotyledons</taxon>
        <taxon>Gunneridae</taxon>
        <taxon>Pentapetalae</taxon>
        <taxon>rosids</taxon>
        <taxon>fabids</taxon>
        <taxon>Rosales</taxon>
        <taxon>Cannabaceae</taxon>
        <taxon>Trema</taxon>
    </lineage>
</organism>
<gene>
    <name evidence="1" type="ORF">TorRG33x02_201030</name>
</gene>
<name>A0A2P5EEX3_TREOI</name>
<protein>
    <recommendedName>
        <fullName evidence="3">Reverse transcriptase domain-containing protein</fullName>
    </recommendedName>
</protein>
<keyword evidence="2" id="KW-1185">Reference proteome</keyword>
<feature type="non-terminal residue" evidence="1">
    <location>
        <position position="73"/>
    </location>
</feature>
<evidence type="ECO:0008006" key="3">
    <source>
        <dbReference type="Google" id="ProtNLM"/>
    </source>
</evidence>
<dbReference type="InParanoid" id="A0A2P5EEX3"/>
<sequence length="73" mass="8233">MEARSGILPQLEGSISPYLFIPAAKVLSQKFKGIKVNKIGLKITHVLFADDLILFKGAPMEVQRKFLRCLEKF</sequence>
<dbReference type="Proteomes" id="UP000237000">
    <property type="component" value="Unassembled WGS sequence"/>
</dbReference>
<accession>A0A2P5EEX3</accession>
<evidence type="ECO:0000313" key="2">
    <source>
        <dbReference type="Proteomes" id="UP000237000"/>
    </source>
</evidence>
<comment type="caution">
    <text evidence="1">The sequence shown here is derived from an EMBL/GenBank/DDBJ whole genome shotgun (WGS) entry which is preliminary data.</text>
</comment>
<proteinExistence type="predicted"/>
<dbReference type="EMBL" id="JXTC01000168">
    <property type="protein sequence ID" value="PON84093.1"/>
    <property type="molecule type" value="Genomic_DNA"/>
</dbReference>
<evidence type="ECO:0000313" key="1">
    <source>
        <dbReference type="EMBL" id="PON84093.1"/>
    </source>
</evidence>